<comment type="caution">
    <text evidence="1">The sequence shown here is derived from an EMBL/GenBank/DDBJ whole genome shotgun (WGS) entry which is preliminary data.</text>
</comment>
<dbReference type="AlphaFoldDB" id="A0A9D1FWR7"/>
<dbReference type="EMBL" id="DVJO01000168">
    <property type="protein sequence ID" value="HIS83472.1"/>
    <property type="molecule type" value="Genomic_DNA"/>
</dbReference>
<gene>
    <name evidence="1" type="ORF">IAD41_07705</name>
</gene>
<reference evidence="1" key="1">
    <citation type="submission" date="2020-10" db="EMBL/GenBank/DDBJ databases">
        <authorList>
            <person name="Gilroy R."/>
        </authorList>
    </citation>
    <scope>NUCLEOTIDE SEQUENCE</scope>
    <source>
        <strain evidence="1">CHK152-2994</strain>
    </source>
</reference>
<sequence>MKNEEDYIVSETVGTKYVKTFVTFFKSEYRDENIKNKFYAHVACYDKYGNENESWNTDDHDTIKEVKQEIIEEYKNDDIEFKF</sequence>
<name>A0A9D1FWR7_9BACT</name>
<proteinExistence type="predicted"/>
<dbReference type="Proteomes" id="UP000824139">
    <property type="component" value="Unassembled WGS sequence"/>
</dbReference>
<accession>A0A9D1FWR7</accession>
<protein>
    <submittedName>
        <fullName evidence="1">Uncharacterized protein</fullName>
    </submittedName>
</protein>
<evidence type="ECO:0000313" key="2">
    <source>
        <dbReference type="Proteomes" id="UP000824139"/>
    </source>
</evidence>
<reference evidence="1" key="2">
    <citation type="journal article" date="2021" name="PeerJ">
        <title>Extensive microbial diversity within the chicken gut microbiome revealed by metagenomics and culture.</title>
        <authorList>
            <person name="Gilroy R."/>
            <person name="Ravi A."/>
            <person name="Getino M."/>
            <person name="Pursley I."/>
            <person name="Horton D.L."/>
            <person name="Alikhan N.F."/>
            <person name="Baker D."/>
            <person name="Gharbi K."/>
            <person name="Hall N."/>
            <person name="Watson M."/>
            <person name="Adriaenssens E.M."/>
            <person name="Foster-Nyarko E."/>
            <person name="Jarju S."/>
            <person name="Secka A."/>
            <person name="Antonio M."/>
            <person name="Oren A."/>
            <person name="Chaudhuri R.R."/>
            <person name="La Ragione R."/>
            <person name="Hildebrand F."/>
            <person name="Pallen M.J."/>
        </authorList>
    </citation>
    <scope>NUCLEOTIDE SEQUENCE</scope>
    <source>
        <strain evidence="1">CHK152-2994</strain>
    </source>
</reference>
<evidence type="ECO:0000313" key="1">
    <source>
        <dbReference type="EMBL" id="HIS83472.1"/>
    </source>
</evidence>
<organism evidence="1 2">
    <name type="scientific">Candidatus Scatenecus faecavium</name>
    <dbReference type="NCBI Taxonomy" id="2840915"/>
    <lineage>
        <taxon>Bacteria</taxon>
        <taxon>Candidatus Scatenecus</taxon>
    </lineage>
</organism>